<reference evidence="2 3" key="1">
    <citation type="journal article" date="2025" name="Microbiol. Resour. Announc.">
        <title>Draft genome sequences for Neonectria magnoliae and Neonectria punicea, canker pathogens of Liriodendron tulipifera and Acer saccharum in West Virginia.</title>
        <authorList>
            <person name="Petronek H.M."/>
            <person name="Kasson M.T."/>
            <person name="Metheny A.M."/>
            <person name="Stauder C.M."/>
            <person name="Lovett B."/>
            <person name="Lynch S.C."/>
            <person name="Garnas J.R."/>
            <person name="Kasson L.R."/>
            <person name="Stajich J.E."/>
        </authorList>
    </citation>
    <scope>NUCLEOTIDE SEQUENCE [LARGE SCALE GENOMIC DNA]</scope>
    <source>
        <strain evidence="2 3">NRRL 64653</strain>
    </source>
</reference>
<feature type="compositionally biased region" description="Polar residues" evidence="1">
    <location>
        <begin position="16"/>
        <end position="26"/>
    </location>
</feature>
<protein>
    <submittedName>
        <fullName evidence="2">Uncharacterized protein</fullName>
    </submittedName>
</protein>
<keyword evidence="3" id="KW-1185">Reference proteome</keyword>
<evidence type="ECO:0000256" key="1">
    <source>
        <dbReference type="SAM" id="MobiDB-lite"/>
    </source>
</evidence>
<organism evidence="2 3">
    <name type="scientific">Neonectria punicea</name>
    <dbReference type="NCBI Taxonomy" id="979145"/>
    <lineage>
        <taxon>Eukaryota</taxon>
        <taxon>Fungi</taxon>
        <taxon>Dikarya</taxon>
        <taxon>Ascomycota</taxon>
        <taxon>Pezizomycotina</taxon>
        <taxon>Sordariomycetes</taxon>
        <taxon>Hypocreomycetidae</taxon>
        <taxon>Hypocreales</taxon>
        <taxon>Nectriaceae</taxon>
        <taxon>Neonectria</taxon>
    </lineage>
</organism>
<sequence length="100" mass="10405">MDSTTPLEAHDGGASVDSTVPTNLPDSSGDMGDDPQDPLPSDTPPSDTAAELSVPPASDALPPFEAAASEENLPQPDPNDADDPARARQASLDREDRIQR</sequence>
<proteinExistence type="predicted"/>
<dbReference type="EMBL" id="JAZAVJ010000136">
    <property type="protein sequence ID" value="KAK7413199.1"/>
    <property type="molecule type" value="Genomic_DNA"/>
</dbReference>
<feature type="region of interest" description="Disordered" evidence="1">
    <location>
        <begin position="1"/>
        <end position="100"/>
    </location>
</feature>
<evidence type="ECO:0000313" key="3">
    <source>
        <dbReference type="Proteomes" id="UP001498476"/>
    </source>
</evidence>
<dbReference type="Proteomes" id="UP001498476">
    <property type="component" value="Unassembled WGS sequence"/>
</dbReference>
<evidence type="ECO:0000313" key="2">
    <source>
        <dbReference type="EMBL" id="KAK7413199.1"/>
    </source>
</evidence>
<name>A0ABR1GWJ5_9HYPO</name>
<feature type="compositionally biased region" description="Basic and acidic residues" evidence="1">
    <location>
        <begin position="83"/>
        <end position="100"/>
    </location>
</feature>
<comment type="caution">
    <text evidence="2">The sequence shown here is derived from an EMBL/GenBank/DDBJ whole genome shotgun (WGS) entry which is preliminary data.</text>
</comment>
<accession>A0ABR1GWJ5</accession>
<gene>
    <name evidence="2" type="ORF">QQX98_007923</name>
</gene>